<dbReference type="InterPro" id="IPR036465">
    <property type="entry name" value="vWFA_dom_sf"/>
</dbReference>
<evidence type="ECO:0000256" key="1">
    <source>
        <dbReference type="SAM" id="MobiDB-lite"/>
    </source>
</evidence>
<dbReference type="NCBIfam" id="TIGR03436">
    <property type="entry name" value="acidobact_VWFA"/>
    <property type="match status" value="1"/>
</dbReference>
<organism evidence="2">
    <name type="scientific">Acidobacterium capsulatum</name>
    <dbReference type="NCBI Taxonomy" id="33075"/>
    <lineage>
        <taxon>Bacteria</taxon>
        <taxon>Pseudomonadati</taxon>
        <taxon>Acidobacteriota</taxon>
        <taxon>Terriglobia</taxon>
        <taxon>Terriglobales</taxon>
        <taxon>Acidobacteriaceae</taxon>
        <taxon>Acidobacterium</taxon>
    </lineage>
</organism>
<accession>A0A7V4XS30</accession>
<gene>
    <name evidence="2" type="ORF">ENW50_05455</name>
</gene>
<proteinExistence type="predicted"/>
<protein>
    <submittedName>
        <fullName evidence="2">VWA domain-containing protein</fullName>
    </submittedName>
</protein>
<dbReference type="AlphaFoldDB" id="A0A7V4XS30"/>
<dbReference type="SUPFAM" id="SSF53300">
    <property type="entry name" value="vWA-like"/>
    <property type="match status" value="1"/>
</dbReference>
<dbReference type="InterPro" id="IPR017802">
    <property type="entry name" value="VWFA-rel_acidobac-type"/>
</dbReference>
<dbReference type="CDD" id="cd00198">
    <property type="entry name" value="vWFA"/>
    <property type="match status" value="1"/>
</dbReference>
<name>A0A7V4XS30_9BACT</name>
<comment type="caution">
    <text evidence="2">The sequence shown here is derived from an EMBL/GenBank/DDBJ whole genome shotgun (WGS) entry which is preliminary data.</text>
</comment>
<feature type="compositionally biased region" description="Low complexity" evidence="1">
    <location>
        <begin position="78"/>
        <end position="96"/>
    </location>
</feature>
<reference evidence="2" key="1">
    <citation type="journal article" date="2020" name="mSystems">
        <title>Genome- and Community-Level Interaction Insights into Carbon Utilization and Element Cycling Functions of Hydrothermarchaeota in Hydrothermal Sediment.</title>
        <authorList>
            <person name="Zhou Z."/>
            <person name="Liu Y."/>
            <person name="Xu W."/>
            <person name="Pan J."/>
            <person name="Luo Z.H."/>
            <person name="Li M."/>
        </authorList>
    </citation>
    <scope>NUCLEOTIDE SEQUENCE [LARGE SCALE GENOMIC DNA]</scope>
    <source>
        <strain evidence="2">SpSt-855</strain>
    </source>
</reference>
<evidence type="ECO:0000313" key="2">
    <source>
        <dbReference type="EMBL" id="HGY94117.1"/>
    </source>
</evidence>
<dbReference type="Gene3D" id="3.40.50.410">
    <property type="entry name" value="von Willebrand factor, type A domain"/>
    <property type="match status" value="1"/>
</dbReference>
<feature type="region of interest" description="Disordered" evidence="1">
    <location>
        <begin position="66"/>
        <end position="114"/>
    </location>
</feature>
<dbReference type="EMBL" id="DTKL01000030">
    <property type="protein sequence ID" value="HGY94117.1"/>
    <property type="molecule type" value="Genomic_DNA"/>
</dbReference>
<sequence>MRRVRRNAREKPHGGYWVTQGALGFALSFLLLGGAATAQQQQTVPNAPAPQAASSQTNNLQQLTDQMAPGKGIPAPAPQNNAPSASAPQQQNQPPATTGDAQQQTPPEIPPKQSGYVLRVPVTYVNVPVTVLDKHGHPVAGLTWRQFRVFEDGQRQDIRFFTEDPIPMSVVFVVDQTLPKDVMRKINQSIDTVTAGLAPYDSAAVVTYSGTGPKLATNFTAATSPRLVAAINASKRSGERMGVPSIGGPMMSGPTINGQQVDPNLAPQRGNSGFLMVPKQTHPLNDAILYAANLLASQPRGRKRVIYVISDGKESRSQASYREVVRYLLTNNISVYGTLVGDASIWGVGFLDKVHLPLVPPEDVLPKYCVATGGEVDSEFTENGMQQSFARILSTVRGQYTLMYISHKSTLSGKYRSIDVRVEGIPGLTILAKRGYYPSASMSQ</sequence>